<dbReference type="InterPro" id="IPR046373">
    <property type="entry name" value="Acyl-CoA_Oxase/DH_mid-dom_sf"/>
</dbReference>
<reference evidence="11 12" key="1">
    <citation type="submission" date="2017-09" db="EMBL/GenBank/DDBJ databases">
        <title>The Catabolism of 3,6-Dichlorosalicylic acid is Initiated by the Cytochrome P450 Monooxygenase DsmABC in Rhizorhabdus dicambivorans Ndbn-20.</title>
        <authorList>
            <person name="Na L."/>
        </authorList>
    </citation>
    <scope>NUCLEOTIDE SEQUENCE [LARGE SCALE GENOMIC DNA]</scope>
    <source>
        <strain evidence="11 12">Ndbn-20m</strain>
    </source>
</reference>
<keyword evidence="5 7" id="KW-0274">FAD</keyword>
<dbReference type="GO" id="GO:0005737">
    <property type="term" value="C:cytoplasm"/>
    <property type="evidence" value="ECO:0007669"/>
    <property type="project" value="TreeGrafter"/>
</dbReference>
<sequence length="388" mass="42375">MAQSGLATLGFGRDVFEPEHDAFRETMRRFIQREVEPNVRRWEEEGFFPADLFRKAGEAGVLCAGIPAEYGGMGGDVRHHIVMNEELAYSPLAAALEGSLSIDFSSYAILNDGTEEQRREWLPRFARGETIAEIALSEPGAGSDAGAIKTSARRDGGDYIINGQKSWITNGPILTMALVVCRTKTEGDTDGYSMFLVPTDTPGVTIRETDLMMKSCGGVAEMFLEDVRIPAGNLLGGVEGNGLRSALKLIGLGRVMMASKAIAACEAALEITRDYVHTRRAFGQAIDQFQNTQFKLASISTEIAAGRALADQSIRRYAEGRLSVADGARAKLFCTEVEGRVMDECLQLHGGAGFTNEYPISKMYLLARAHRIYGGTSEIMRDIIYRSM</sequence>
<dbReference type="Gene3D" id="1.20.140.10">
    <property type="entry name" value="Butyryl-CoA Dehydrogenase, subunit A, domain 3"/>
    <property type="match status" value="1"/>
</dbReference>
<gene>
    <name evidence="11" type="ORF">COO09_18795</name>
</gene>
<feature type="domain" description="Acyl-CoA oxidase/dehydrogenase middle" evidence="9">
    <location>
        <begin position="134"/>
        <end position="227"/>
    </location>
</feature>
<feature type="domain" description="Acyl-CoA dehydrogenase/oxidase N-terminal" evidence="10">
    <location>
        <begin position="18"/>
        <end position="129"/>
    </location>
</feature>
<evidence type="ECO:0000256" key="6">
    <source>
        <dbReference type="ARBA" id="ARBA00023002"/>
    </source>
</evidence>
<dbReference type="Proteomes" id="UP000218934">
    <property type="component" value="Unassembled WGS sequence"/>
</dbReference>
<evidence type="ECO:0000256" key="7">
    <source>
        <dbReference type="RuleBase" id="RU362125"/>
    </source>
</evidence>
<dbReference type="InterPro" id="IPR009075">
    <property type="entry name" value="AcylCo_DH/oxidase_C"/>
</dbReference>
<name>A0A2A4FSU7_9SPHN</name>
<dbReference type="InterPro" id="IPR009100">
    <property type="entry name" value="AcylCoA_DH/oxidase_NM_dom_sf"/>
</dbReference>
<dbReference type="PANTHER" id="PTHR48083">
    <property type="entry name" value="MEDIUM-CHAIN SPECIFIC ACYL-COA DEHYDROGENASE, MITOCHONDRIAL-RELATED"/>
    <property type="match status" value="1"/>
</dbReference>
<dbReference type="OrthoDB" id="9780544at2"/>
<feature type="domain" description="Acyl-CoA dehydrogenase/oxidase C-terminal" evidence="8">
    <location>
        <begin position="240"/>
        <end position="388"/>
    </location>
</feature>
<evidence type="ECO:0000259" key="10">
    <source>
        <dbReference type="Pfam" id="PF02771"/>
    </source>
</evidence>
<keyword evidence="4 7" id="KW-0285">Flavoprotein</keyword>
<dbReference type="InterPro" id="IPR036250">
    <property type="entry name" value="AcylCo_DH-like_C"/>
</dbReference>
<dbReference type="PANTHER" id="PTHR48083:SF2">
    <property type="entry name" value="MEDIUM-CHAIN SPECIFIC ACYL-COA DEHYDROGENASE, MITOCHONDRIAL"/>
    <property type="match status" value="1"/>
</dbReference>
<keyword evidence="12" id="KW-1185">Reference proteome</keyword>
<evidence type="ECO:0000259" key="8">
    <source>
        <dbReference type="Pfam" id="PF00441"/>
    </source>
</evidence>
<evidence type="ECO:0000256" key="1">
    <source>
        <dbReference type="ARBA" id="ARBA00001974"/>
    </source>
</evidence>
<dbReference type="SUPFAM" id="SSF47203">
    <property type="entry name" value="Acyl-CoA dehydrogenase C-terminal domain-like"/>
    <property type="match status" value="1"/>
</dbReference>
<proteinExistence type="inferred from homology"/>
<dbReference type="AlphaFoldDB" id="A0A2A4FSU7"/>
<dbReference type="InterPro" id="IPR006091">
    <property type="entry name" value="Acyl-CoA_Oxase/DH_mid-dom"/>
</dbReference>
<dbReference type="GO" id="GO:0050660">
    <property type="term" value="F:flavin adenine dinucleotide binding"/>
    <property type="evidence" value="ECO:0007669"/>
    <property type="project" value="InterPro"/>
</dbReference>
<dbReference type="GO" id="GO:0033539">
    <property type="term" value="P:fatty acid beta-oxidation using acyl-CoA dehydrogenase"/>
    <property type="evidence" value="ECO:0007669"/>
    <property type="project" value="TreeGrafter"/>
</dbReference>
<dbReference type="InterPro" id="IPR037069">
    <property type="entry name" value="AcylCoA_DH/ox_N_sf"/>
</dbReference>
<dbReference type="RefSeq" id="WP_066967146.1">
    <property type="nucleotide sequence ID" value="NZ_CP023449.1"/>
</dbReference>
<comment type="caution">
    <text evidence="11">The sequence shown here is derived from an EMBL/GenBank/DDBJ whole genome shotgun (WGS) entry which is preliminary data.</text>
</comment>
<dbReference type="EMBL" id="NWUF01000023">
    <property type="protein sequence ID" value="PCE40764.1"/>
    <property type="molecule type" value="Genomic_DNA"/>
</dbReference>
<dbReference type="SUPFAM" id="SSF56645">
    <property type="entry name" value="Acyl-CoA dehydrogenase NM domain-like"/>
    <property type="match status" value="1"/>
</dbReference>
<protein>
    <recommendedName>
        <fullName evidence="3">Medium-chain specific acyl-CoA dehydrogenase, mitochondrial</fullName>
    </recommendedName>
</protein>
<evidence type="ECO:0000256" key="3">
    <source>
        <dbReference type="ARBA" id="ARBA00019125"/>
    </source>
</evidence>
<evidence type="ECO:0000313" key="11">
    <source>
        <dbReference type="EMBL" id="PCE40764.1"/>
    </source>
</evidence>
<organism evidence="11 12">
    <name type="scientific">Rhizorhabdus dicambivorans</name>
    <dbReference type="NCBI Taxonomy" id="1850238"/>
    <lineage>
        <taxon>Bacteria</taxon>
        <taxon>Pseudomonadati</taxon>
        <taxon>Pseudomonadota</taxon>
        <taxon>Alphaproteobacteria</taxon>
        <taxon>Sphingomonadales</taxon>
        <taxon>Sphingomonadaceae</taxon>
        <taxon>Rhizorhabdus</taxon>
    </lineage>
</organism>
<evidence type="ECO:0000259" key="9">
    <source>
        <dbReference type="Pfam" id="PF02770"/>
    </source>
</evidence>
<dbReference type="Gene3D" id="1.10.540.10">
    <property type="entry name" value="Acyl-CoA dehydrogenase/oxidase, N-terminal domain"/>
    <property type="match status" value="1"/>
</dbReference>
<keyword evidence="6 7" id="KW-0560">Oxidoreductase</keyword>
<dbReference type="FunFam" id="1.20.140.10:FF:000001">
    <property type="entry name" value="Acyl-CoA dehydrogenase"/>
    <property type="match status" value="1"/>
</dbReference>
<evidence type="ECO:0000256" key="2">
    <source>
        <dbReference type="ARBA" id="ARBA00009347"/>
    </source>
</evidence>
<evidence type="ECO:0000256" key="5">
    <source>
        <dbReference type="ARBA" id="ARBA00022827"/>
    </source>
</evidence>
<dbReference type="GO" id="GO:0003995">
    <property type="term" value="F:acyl-CoA dehydrogenase activity"/>
    <property type="evidence" value="ECO:0007669"/>
    <property type="project" value="InterPro"/>
</dbReference>
<dbReference type="Pfam" id="PF02771">
    <property type="entry name" value="Acyl-CoA_dh_N"/>
    <property type="match status" value="1"/>
</dbReference>
<dbReference type="KEGG" id="rdi:CMV14_09680"/>
<dbReference type="Gene3D" id="2.40.110.10">
    <property type="entry name" value="Butyryl-CoA Dehydrogenase, subunit A, domain 2"/>
    <property type="match status" value="1"/>
</dbReference>
<dbReference type="PROSITE" id="PS00072">
    <property type="entry name" value="ACYL_COA_DH_1"/>
    <property type="match status" value="1"/>
</dbReference>
<evidence type="ECO:0000256" key="4">
    <source>
        <dbReference type="ARBA" id="ARBA00022630"/>
    </source>
</evidence>
<dbReference type="Pfam" id="PF02770">
    <property type="entry name" value="Acyl-CoA_dh_M"/>
    <property type="match status" value="1"/>
</dbReference>
<dbReference type="Pfam" id="PF00441">
    <property type="entry name" value="Acyl-CoA_dh_1"/>
    <property type="match status" value="1"/>
</dbReference>
<evidence type="ECO:0000313" key="12">
    <source>
        <dbReference type="Proteomes" id="UP000218934"/>
    </source>
</evidence>
<comment type="cofactor">
    <cofactor evidence="1 7">
        <name>FAD</name>
        <dbReference type="ChEBI" id="CHEBI:57692"/>
    </cofactor>
</comment>
<dbReference type="InterPro" id="IPR006089">
    <property type="entry name" value="Acyl-CoA_DH_CS"/>
</dbReference>
<comment type="similarity">
    <text evidence="2 7">Belongs to the acyl-CoA dehydrogenase family.</text>
</comment>
<dbReference type="FunFam" id="2.40.110.10:FF:000002">
    <property type="entry name" value="Acyl-CoA dehydrogenase fadE12"/>
    <property type="match status" value="1"/>
</dbReference>
<dbReference type="InterPro" id="IPR050741">
    <property type="entry name" value="Acyl-CoA_dehydrogenase"/>
</dbReference>
<dbReference type="InterPro" id="IPR013786">
    <property type="entry name" value="AcylCoA_DH/ox_N"/>
</dbReference>
<accession>A0A2A4FSU7</accession>